<proteinExistence type="predicted"/>
<dbReference type="AlphaFoldDB" id="A0A438GH53"/>
<protein>
    <recommendedName>
        <fullName evidence="3">DUF4283 domain-containing protein</fullName>
    </recommendedName>
</protein>
<gene>
    <name evidence="1" type="ORF">CK203_048015</name>
</gene>
<name>A0A438GH53_VITVI</name>
<dbReference type="Proteomes" id="UP000288805">
    <property type="component" value="Unassembled WGS sequence"/>
</dbReference>
<comment type="caution">
    <text evidence="1">The sequence shown here is derived from an EMBL/GenBank/DDBJ whole genome shotgun (WGS) entry which is preliminary data.</text>
</comment>
<reference evidence="1 2" key="1">
    <citation type="journal article" date="2018" name="PLoS Genet.">
        <title>Population sequencing reveals clonal diversity and ancestral inbreeding in the grapevine cultivar Chardonnay.</title>
        <authorList>
            <person name="Roach M.J."/>
            <person name="Johnson D.L."/>
            <person name="Bohlmann J."/>
            <person name="van Vuuren H.J."/>
            <person name="Jones S.J."/>
            <person name="Pretorius I.S."/>
            <person name="Schmidt S.A."/>
            <person name="Borneman A.R."/>
        </authorList>
    </citation>
    <scope>NUCLEOTIDE SEQUENCE [LARGE SCALE GENOMIC DNA]</scope>
    <source>
        <strain evidence="2">cv. Chardonnay</strain>
        <tissue evidence="1">Leaf</tissue>
    </source>
</reference>
<accession>A0A438GH53</accession>
<sequence>MLEGEKKNEAWVRIVGLPISLWDRDTLRKVRPIMRVLPVARRGKNNGVEGEVEGDVSARAGKRVLEEVDNARIETHLQSADGTRGADRWAGAPLARFRGLVGSLVGDPGRPTRGAH</sequence>
<organism evidence="1 2">
    <name type="scientific">Vitis vinifera</name>
    <name type="common">Grape</name>
    <dbReference type="NCBI Taxonomy" id="29760"/>
    <lineage>
        <taxon>Eukaryota</taxon>
        <taxon>Viridiplantae</taxon>
        <taxon>Streptophyta</taxon>
        <taxon>Embryophyta</taxon>
        <taxon>Tracheophyta</taxon>
        <taxon>Spermatophyta</taxon>
        <taxon>Magnoliopsida</taxon>
        <taxon>eudicotyledons</taxon>
        <taxon>Gunneridae</taxon>
        <taxon>Pentapetalae</taxon>
        <taxon>rosids</taxon>
        <taxon>Vitales</taxon>
        <taxon>Vitaceae</taxon>
        <taxon>Viteae</taxon>
        <taxon>Vitis</taxon>
    </lineage>
</organism>
<evidence type="ECO:0000313" key="2">
    <source>
        <dbReference type="Proteomes" id="UP000288805"/>
    </source>
</evidence>
<evidence type="ECO:0008006" key="3">
    <source>
        <dbReference type="Google" id="ProtNLM"/>
    </source>
</evidence>
<dbReference type="EMBL" id="QGNW01000435">
    <property type="protein sequence ID" value="RVW71522.1"/>
    <property type="molecule type" value="Genomic_DNA"/>
</dbReference>
<evidence type="ECO:0000313" key="1">
    <source>
        <dbReference type="EMBL" id="RVW71522.1"/>
    </source>
</evidence>